<evidence type="ECO:0008006" key="4">
    <source>
        <dbReference type="Google" id="ProtNLM"/>
    </source>
</evidence>
<dbReference type="Proteomes" id="UP001150924">
    <property type="component" value="Unassembled WGS sequence"/>
</dbReference>
<dbReference type="RefSeq" id="WP_267777545.1">
    <property type="nucleotide sequence ID" value="NZ_JAPNKE010000002.1"/>
</dbReference>
<evidence type="ECO:0000313" key="2">
    <source>
        <dbReference type="EMBL" id="MCY1013527.1"/>
    </source>
</evidence>
<gene>
    <name evidence="2" type="ORF">OV079_49975</name>
</gene>
<evidence type="ECO:0000313" key="3">
    <source>
        <dbReference type="Proteomes" id="UP001150924"/>
    </source>
</evidence>
<dbReference type="AlphaFoldDB" id="A0A9X3J282"/>
<proteinExistence type="predicted"/>
<name>A0A9X3J282_9BACT</name>
<comment type="caution">
    <text evidence="2">The sequence shown here is derived from an EMBL/GenBank/DDBJ whole genome shotgun (WGS) entry which is preliminary data.</text>
</comment>
<reference evidence="2" key="1">
    <citation type="submission" date="2022-11" db="EMBL/GenBank/DDBJ databases">
        <title>Minimal conservation of predation-associated metabolite biosynthetic gene clusters underscores biosynthetic potential of Myxococcota including descriptions for ten novel species: Archangium lansinium sp. nov., Myxococcus landrumus sp. nov., Nannocystis bai.</title>
        <authorList>
            <person name="Ahearne A."/>
            <person name="Stevens C."/>
            <person name="Phillips K."/>
        </authorList>
    </citation>
    <scope>NUCLEOTIDE SEQUENCE</scope>
    <source>
        <strain evidence="2">Na p29</strain>
    </source>
</reference>
<protein>
    <recommendedName>
        <fullName evidence="4">Secreted protein</fullName>
    </recommendedName>
</protein>
<organism evidence="2 3">
    <name type="scientific">Nannocystis pusilla</name>
    <dbReference type="NCBI Taxonomy" id="889268"/>
    <lineage>
        <taxon>Bacteria</taxon>
        <taxon>Pseudomonadati</taxon>
        <taxon>Myxococcota</taxon>
        <taxon>Polyangia</taxon>
        <taxon>Nannocystales</taxon>
        <taxon>Nannocystaceae</taxon>
        <taxon>Nannocystis</taxon>
    </lineage>
</organism>
<keyword evidence="3" id="KW-1185">Reference proteome</keyword>
<dbReference type="PROSITE" id="PS51257">
    <property type="entry name" value="PROKAR_LIPOPROTEIN"/>
    <property type="match status" value="1"/>
</dbReference>
<sequence>MIDVSEKRWHLMKFILPALALMLSAVSFAGCDSNYDGAAEAEEALLDDADAARALKAASDDEDAESALEAEFDLAAAGDPSFLTPCSQWKPTPFQCEKADNSCLDPELTPGPCAVLTQCIMCNVDWSGGV</sequence>
<dbReference type="EMBL" id="JAPNKE010000002">
    <property type="protein sequence ID" value="MCY1013527.1"/>
    <property type="molecule type" value="Genomic_DNA"/>
</dbReference>
<accession>A0A9X3J282</accession>
<feature type="signal peptide" evidence="1">
    <location>
        <begin position="1"/>
        <end position="29"/>
    </location>
</feature>
<evidence type="ECO:0000256" key="1">
    <source>
        <dbReference type="SAM" id="SignalP"/>
    </source>
</evidence>
<keyword evidence="1" id="KW-0732">Signal</keyword>
<feature type="chain" id="PRO_5040868498" description="Secreted protein" evidence="1">
    <location>
        <begin position="30"/>
        <end position="130"/>
    </location>
</feature>